<evidence type="ECO:0000256" key="1">
    <source>
        <dbReference type="ARBA" id="ARBA00000707"/>
    </source>
</evidence>
<keyword evidence="10" id="KW-0539">Nucleus</keyword>
<keyword evidence="16" id="KW-1185">Reference proteome</keyword>
<evidence type="ECO:0000256" key="11">
    <source>
        <dbReference type="PIRSR" id="PIRSR633865-1"/>
    </source>
</evidence>
<dbReference type="FunFam" id="3.90.70.40:FF:000005">
    <property type="entry name" value="Ataxin 3"/>
    <property type="match status" value="1"/>
</dbReference>
<dbReference type="InterPro" id="IPR033865">
    <property type="entry name" value="Ataxin-3"/>
</dbReference>
<dbReference type="GO" id="GO:0004843">
    <property type="term" value="F:cysteine-type deubiquitinase activity"/>
    <property type="evidence" value="ECO:0007669"/>
    <property type="project" value="UniProtKB-EC"/>
</dbReference>
<evidence type="ECO:0000256" key="4">
    <source>
        <dbReference type="ARBA" id="ARBA00022670"/>
    </source>
</evidence>
<evidence type="ECO:0000256" key="8">
    <source>
        <dbReference type="ARBA" id="ARBA00023015"/>
    </source>
</evidence>
<keyword evidence="9" id="KW-0804">Transcription</keyword>
<dbReference type="GO" id="GO:0005634">
    <property type="term" value="C:nucleus"/>
    <property type="evidence" value="ECO:0007669"/>
    <property type="project" value="UniProtKB-SubCell"/>
</dbReference>
<dbReference type="Pfam" id="PF02809">
    <property type="entry name" value="UIM"/>
    <property type="match status" value="2"/>
</dbReference>
<feature type="domain" description="Josephin" evidence="14">
    <location>
        <begin position="1"/>
        <end position="182"/>
    </location>
</feature>
<dbReference type="Proteomes" id="UP000801492">
    <property type="component" value="Unassembled WGS sequence"/>
</dbReference>
<gene>
    <name evidence="15" type="ORF">ILUMI_25073</name>
</gene>
<reference evidence="15" key="1">
    <citation type="submission" date="2019-08" db="EMBL/GenBank/DDBJ databases">
        <title>The genome of the North American firefly Photinus pyralis.</title>
        <authorList>
            <consortium name="Photinus pyralis genome working group"/>
            <person name="Fallon T.R."/>
            <person name="Sander Lower S.E."/>
            <person name="Weng J.-K."/>
        </authorList>
    </citation>
    <scope>NUCLEOTIDE SEQUENCE</scope>
    <source>
        <strain evidence="15">TRF0915ILg1</strain>
        <tissue evidence="15">Whole body</tissue>
    </source>
</reference>
<feature type="active site" evidence="11 12">
    <location>
        <position position="136"/>
    </location>
</feature>
<dbReference type="Gene3D" id="3.90.70.40">
    <property type="match status" value="1"/>
</dbReference>
<dbReference type="PANTHER" id="PTHR14159:SF0">
    <property type="entry name" value="ATAXIN-3-RELATED"/>
    <property type="match status" value="1"/>
</dbReference>
<evidence type="ECO:0000256" key="3">
    <source>
        <dbReference type="ARBA" id="ARBA00012759"/>
    </source>
</evidence>
<evidence type="ECO:0000256" key="2">
    <source>
        <dbReference type="ARBA" id="ARBA00004123"/>
    </source>
</evidence>
<feature type="region of interest" description="Disordered" evidence="13">
    <location>
        <begin position="264"/>
        <end position="287"/>
    </location>
</feature>
<evidence type="ECO:0000313" key="15">
    <source>
        <dbReference type="EMBL" id="KAF2881107.1"/>
    </source>
</evidence>
<proteinExistence type="predicted"/>
<keyword evidence="7" id="KW-0788">Thiol protease</keyword>
<comment type="caution">
    <text evidence="15">The sequence shown here is derived from an EMBL/GenBank/DDBJ whole genome shotgun (WGS) entry which is preliminary data.</text>
</comment>
<evidence type="ECO:0000256" key="12">
    <source>
        <dbReference type="PROSITE-ProRule" id="PRU00331"/>
    </source>
</evidence>
<dbReference type="SMART" id="SM00726">
    <property type="entry name" value="UIM"/>
    <property type="match status" value="3"/>
</dbReference>
<dbReference type="EC" id="3.4.19.12" evidence="3"/>
<dbReference type="SMART" id="SM01246">
    <property type="entry name" value="Josephin"/>
    <property type="match status" value="1"/>
</dbReference>
<feature type="active site" evidence="12">
    <location>
        <position position="14"/>
    </location>
</feature>
<dbReference type="AlphaFoldDB" id="A0A8K0CB94"/>
<evidence type="ECO:0000256" key="7">
    <source>
        <dbReference type="ARBA" id="ARBA00022807"/>
    </source>
</evidence>
<evidence type="ECO:0000256" key="5">
    <source>
        <dbReference type="ARBA" id="ARBA00022786"/>
    </source>
</evidence>
<evidence type="ECO:0000313" key="16">
    <source>
        <dbReference type="Proteomes" id="UP000801492"/>
    </source>
</evidence>
<keyword evidence="6 12" id="KW-0378">Hydrolase</keyword>
<evidence type="ECO:0000259" key="14">
    <source>
        <dbReference type="PROSITE" id="PS50957"/>
    </source>
</evidence>
<feature type="active site" evidence="12">
    <location>
        <position position="121"/>
    </location>
</feature>
<evidence type="ECO:0000256" key="6">
    <source>
        <dbReference type="ARBA" id="ARBA00022801"/>
    </source>
</evidence>
<dbReference type="PROSITE" id="PS50957">
    <property type="entry name" value="JOSEPHIN"/>
    <property type="match status" value="1"/>
</dbReference>
<dbReference type="InterPro" id="IPR006155">
    <property type="entry name" value="Josephin"/>
</dbReference>
<dbReference type="GO" id="GO:0006508">
    <property type="term" value="P:proteolysis"/>
    <property type="evidence" value="ECO:0007669"/>
    <property type="project" value="UniProtKB-KW"/>
</dbReference>
<accession>A0A8K0CB94</accession>
<dbReference type="PANTHER" id="PTHR14159">
    <property type="entry name" value="ATAXIN-3-RELATED"/>
    <property type="match status" value="1"/>
</dbReference>
<feature type="compositionally biased region" description="Acidic residues" evidence="13">
    <location>
        <begin position="243"/>
        <end position="256"/>
    </location>
</feature>
<feature type="active site" description="Nucleophile" evidence="11">
    <location>
        <position position="14"/>
    </location>
</feature>
<dbReference type="GO" id="GO:0016579">
    <property type="term" value="P:protein deubiquitination"/>
    <property type="evidence" value="ECO:0007669"/>
    <property type="project" value="InterPro"/>
</dbReference>
<keyword evidence="4" id="KW-0645">Protease</keyword>
<dbReference type="PRINTS" id="PR01233">
    <property type="entry name" value="JOSEPHIN"/>
</dbReference>
<dbReference type="Pfam" id="PF23625">
    <property type="entry name" value="UIM_2"/>
    <property type="match status" value="1"/>
</dbReference>
<dbReference type="Pfam" id="PF02099">
    <property type="entry name" value="Josephin"/>
    <property type="match status" value="1"/>
</dbReference>
<protein>
    <recommendedName>
        <fullName evidence="3">ubiquitinyl hydrolase 1</fullName>
        <ecNumber evidence="3">3.4.19.12</ecNumber>
    </recommendedName>
</protein>
<evidence type="ECO:0000256" key="10">
    <source>
        <dbReference type="ARBA" id="ARBA00023242"/>
    </source>
</evidence>
<evidence type="ECO:0000256" key="9">
    <source>
        <dbReference type="ARBA" id="ARBA00023163"/>
    </source>
</evidence>
<name>A0A8K0CB94_IGNLU</name>
<dbReference type="EMBL" id="VTPC01090856">
    <property type="protein sequence ID" value="KAF2881107.1"/>
    <property type="molecule type" value="Genomic_DNA"/>
</dbReference>
<evidence type="ECO:0000256" key="13">
    <source>
        <dbReference type="SAM" id="MobiDB-lite"/>
    </source>
</evidence>
<dbReference type="FunFam" id="1.10.287.10:FF:000023">
    <property type="entry name" value="Ataxin 3 variant ref"/>
    <property type="match status" value="1"/>
</dbReference>
<feature type="region of interest" description="Disordered" evidence="13">
    <location>
        <begin position="237"/>
        <end position="256"/>
    </location>
</feature>
<comment type="subcellular location">
    <subcellularLocation>
        <location evidence="2">Nucleus</location>
    </subcellularLocation>
</comment>
<comment type="catalytic activity">
    <reaction evidence="1">
        <text>Thiol-dependent hydrolysis of ester, thioester, amide, peptide and isopeptide bonds formed by the C-terminal Gly of ubiquitin (a 76-residue protein attached to proteins as an intracellular targeting signal).</text>
        <dbReference type="EC" id="3.4.19.12"/>
    </reaction>
</comment>
<dbReference type="OrthoDB" id="10063692at2759"/>
<keyword evidence="5" id="KW-0833">Ubl conjugation pathway</keyword>
<dbReference type="Gene3D" id="1.10.287.10">
    <property type="entry name" value="S15/NS1, RNA-binding"/>
    <property type="match status" value="1"/>
</dbReference>
<organism evidence="15 16">
    <name type="scientific">Ignelater luminosus</name>
    <name type="common">Cucubano</name>
    <name type="synonym">Pyrophorus luminosus</name>
    <dbReference type="NCBI Taxonomy" id="2038154"/>
    <lineage>
        <taxon>Eukaryota</taxon>
        <taxon>Metazoa</taxon>
        <taxon>Ecdysozoa</taxon>
        <taxon>Arthropoda</taxon>
        <taxon>Hexapoda</taxon>
        <taxon>Insecta</taxon>
        <taxon>Pterygota</taxon>
        <taxon>Neoptera</taxon>
        <taxon>Endopterygota</taxon>
        <taxon>Coleoptera</taxon>
        <taxon>Polyphaga</taxon>
        <taxon>Elateriformia</taxon>
        <taxon>Elateroidea</taxon>
        <taxon>Elateridae</taxon>
        <taxon>Agrypninae</taxon>
        <taxon>Pyrophorini</taxon>
        <taxon>Ignelater</taxon>
    </lineage>
</organism>
<sequence length="300" mass="34236">MEAIFHEKQEGSLCAQHCLNALLQGAYFTPVDLSTLAQRLDEEERIRMAECGEESEEYQRFLQQPSGNMDDSGYFSIQVISSALEVWGLELVPHSSTDERVKSALSDPTSMQAFICNYKDHWFTIRRIGNQWFNLNSLLSKPELISDTYLSLFLAQLRNEGYSIFVIFGQLPDCDADQLLKIKPAEPVRRPVLSNKSSDDNDHDLQNAIRLSLADEDENGCWDSDNQDDLQKALRLSLQDNSPENEEDDDDDDDEEAQLRKAIQMSLECKSRTPSTPSSPCDPEDIRNRRIAFLTRTQNM</sequence>
<feature type="active site" description="Proton acceptor" evidence="11">
    <location>
        <position position="121"/>
    </location>
</feature>
<keyword evidence="8" id="KW-0805">Transcription regulation</keyword>
<dbReference type="PROSITE" id="PS50330">
    <property type="entry name" value="UIM"/>
    <property type="match status" value="2"/>
</dbReference>
<dbReference type="InterPro" id="IPR003903">
    <property type="entry name" value="UIM_dom"/>
</dbReference>